<keyword evidence="2" id="KW-1185">Reference proteome</keyword>
<accession>A0ABT7HNX5</accession>
<organism evidence="1 2">
    <name type="scientific">Campylobacter gastrosuis</name>
    <dbReference type="NCBI Taxonomy" id="2974576"/>
    <lineage>
        <taxon>Bacteria</taxon>
        <taxon>Pseudomonadati</taxon>
        <taxon>Campylobacterota</taxon>
        <taxon>Epsilonproteobacteria</taxon>
        <taxon>Campylobacterales</taxon>
        <taxon>Campylobacteraceae</taxon>
        <taxon>Campylobacter</taxon>
    </lineage>
</organism>
<reference evidence="1" key="2">
    <citation type="journal article" date="2023" name="Microorganisms">
        <title>Isolation and Genomic Characteristics of Cat-Borne Campylobacter felis sp. nov. and Sheep-Borne Campylobacter ovis sp. nov.</title>
        <authorList>
            <person name="Wang H."/>
            <person name="Li Y."/>
            <person name="Gu Y."/>
            <person name="Zhou G."/>
            <person name="Chen X."/>
            <person name="Zhang X."/>
            <person name="Shao Z."/>
            <person name="Zhang J."/>
            <person name="Zhang M."/>
        </authorList>
    </citation>
    <scope>NUCLEOTIDE SEQUENCE</scope>
    <source>
        <strain evidence="1">PS10</strain>
    </source>
</reference>
<dbReference type="Proteomes" id="UP001173801">
    <property type="component" value="Unassembled WGS sequence"/>
</dbReference>
<gene>
    <name evidence="1" type="ORF">NYG85_03775</name>
</gene>
<comment type="caution">
    <text evidence="1">The sequence shown here is derived from an EMBL/GenBank/DDBJ whole genome shotgun (WGS) entry which is preliminary data.</text>
</comment>
<sequence>MQESLNIRVDAKYIPALKDIVKGLNGKIILASEIKKLIADKVDDEILSREVDRALNSKQNRIRVDNIDEF</sequence>
<evidence type="ECO:0000313" key="1">
    <source>
        <dbReference type="EMBL" id="MDL0088495.1"/>
    </source>
</evidence>
<proteinExistence type="predicted"/>
<evidence type="ECO:0000313" key="2">
    <source>
        <dbReference type="Proteomes" id="UP001173801"/>
    </source>
</evidence>
<protein>
    <submittedName>
        <fullName evidence="1">Uncharacterized protein</fullName>
    </submittedName>
</protein>
<dbReference type="EMBL" id="JANURM010000003">
    <property type="protein sequence ID" value="MDL0088495.1"/>
    <property type="molecule type" value="Genomic_DNA"/>
</dbReference>
<dbReference type="RefSeq" id="WP_284937150.1">
    <property type="nucleotide sequence ID" value="NZ_JANURM010000003.1"/>
</dbReference>
<name>A0ABT7HNX5_9BACT</name>
<reference evidence="1" key="1">
    <citation type="submission" date="2022-08" db="EMBL/GenBank/DDBJ databases">
        <authorList>
            <person name="Wang H."/>
        </authorList>
    </citation>
    <scope>NUCLEOTIDE SEQUENCE</scope>
    <source>
        <strain evidence="1">PS10</strain>
    </source>
</reference>